<comment type="subcellular location">
    <subcellularLocation>
        <location evidence="10">Cytoplasm</location>
    </subcellularLocation>
</comment>
<dbReference type="GO" id="GO:0000166">
    <property type="term" value="F:nucleotide binding"/>
    <property type="evidence" value="ECO:0007669"/>
    <property type="project" value="UniProtKB-KW"/>
</dbReference>
<keyword evidence="8 10" id="KW-0456">Lyase</keyword>
<evidence type="ECO:0000256" key="2">
    <source>
        <dbReference type="ARBA" id="ARBA00001947"/>
    </source>
</evidence>
<dbReference type="Proteomes" id="UP000028481">
    <property type="component" value="Chromosome"/>
</dbReference>
<evidence type="ECO:0000313" key="15">
    <source>
        <dbReference type="EMBL" id="AIH04601.1"/>
    </source>
</evidence>
<evidence type="ECO:0000259" key="13">
    <source>
        <dbReference type="Pfam" id="PF01761"/>
    </source>
</evidence>
<evidence type="ECO:0000256" key="11">
    <source>
        <dbReference type="NCBIfam" id="TIGR01357"/>
    </source>
</evidence>
<keyword evidence="12" id="KW-0472">Membrane</keyword>
<dbReference type="Pfam" id="PF24621">
    <property type="entry name" value="DHQS_C"/>
    <property type="match status" value="1"/>
</dbReference>
<name>A0A075WUQ1_9BACT</name>
<accession>A0A075WUQ1</accession>
<dbReference type="KEGG" id="tcm:HL41_07970"/>
<sequence>MSVITVKTKPSYQILIKPHIFDEIAEDLKASFNFGKVAIITDDTVKTLYGEKLSLQLNTSGIKAEIFSFPPGEGSKTIDTVISLARSLIQKRFDRKDLLIALGGGVVGDITGFLASIYLRGVKYVQVPTTLLSQVDSSVGGKTGVDLPEGKNLIGTFYQPSRVYIDPMVLKTLPKNEIQNGLAEVIKYGCILKNKLFTFISQKGEELFQLNPEDLQYLIYESCKIKAYVVSKDEKEAGLRKVLNFGHTIGHALETELNYSIPHGLAVALGMLAEAKLSEKLGVAEKEVFSPLKNILANLSYPLSLPSNLSPQQVLKHLSKDKKVFQGKLTIVLLKRIGKYCFYEDPPTKKILETLEELR</sequence>
<dbReference type="Gene3D" id="1.20.1090.10">
    <property type="entry name" value="Dehydroquinate synthase-like - alpha domain"/>
    <property type="match status" value="1"/>
</dbReference>
<dbReference type="InterPro" id="IPR030960">
    <property type="entry name" value="DHQS/DOIS_N"/>
</dbReference>
<feature type="binding site" evidence="10">
    <location>
        <begin position="105"/>
        <end position="109"/>
    </location>
    <ligand>
        <name>NAD(+)</name>
        <dbReference type="ChEBI" id="CHEBI:57540"/>
    </ligand>
</feature>
<dbReference type="InterPro" id="IPR016037">
    <property type="entry name" value="DHQ_synth_AroB"/>
</dbReference>
<comment type="caution">
    <text evidence="10">Lacks conserved residue(s) required for the propagation of feature annotation.</text>
</comment>
<dbReference type="GO" id="GO:0009073">
    <property type="term" value="P:aromatic amino acid family biosynthetic process"/>
    <property type="evidence" value="ECO:0007669"/>
    <property type="project" value="UniProtKB-KW"/>
</dbReference>
<dbReference type="PIRSF" id="PIRSF001455">
    <property type="entry name" value="DHQ_synth"/>
    <property type="match status" value="1"/>
</dbReference>
<dbReference type="STRING" id="289377.HL41_07970"/>
<dbReference type="GO" id="GO:0046872">
    <property type="term" value="F:metal ion binding"/>
    <property type="evidence" value="ECO:0007669"/>
    <property type="project" value="UniProtKB-KW"/>
</dbReference>
<protein>
    <recommendedName>
        <fullName evidence="10 11">3-dehydroquinate synthase</fullName>
        <shortName evidence="10">DHQS</shortName>
        <ecNumber evidence="10 11">4.2.3.4</ecNumber>
    </recommendedName>
</protein>
<evidence type="ECO:0000256" key="10">
    <source>
        <dbReference type="HAMAP-Rule" id="MF_00110"/>
    </source>
</evidence>
<dbReference type="eggNOG" id="COG0337">
    <property type="taxonomic scope" value="Bacteria"/>
</dbReference>
<dbReference type="FunFam" id="3.40.50.1970:FF:000007">
    <property type="entry name" value="Pentafunctional AROM polypeptide"/>
    <property type="match status" value="1"/>
</dbReference>
<evidence type="ECO:0000256" key="3">
    <source>
        <dbReference type="ARBA" id="ARBA00003485"/>
    </source>
</evidence>
<comment type="cofactor">
    <cofactor evidence="10">
        <name>Co(2+)</name>
        <dbReference type="ChEBI" id="CHEBI:48828"/>
    </cofactor>
    <cofactor evidence="10">
        <name>Zn(2+)</name>
        <dbReference type="ChEBI" id="CHEBI:29105"/>
    </cofactor>
    <text evidence="10">Binds 1 divalent metal cation per subunit. Can use either Co(2+) or Zn(2+).</text>
</comment>
<keyword evidence="12" id="KW-1133">Transmembrane helix</keyword>
<reference evidence="15 16" key="1">
    <citation type="journal article" date="2015" name="Genome Announc.">
        <title>Genome Sequence of a Sulfate-Reducing Thermophilic Bacterium, Thermodesulfobacterium commune DSM 2178T (Phylum Thermodesulfobacteria).</title>
        <authorList>
            <person name="Bhatnagar S."/>
            <person name="Badger J.H."/>
            <person name="Madupu R."/>
            <person name="Khouri H.M."/>
            <person name="O'Connor E.M."/>
            <person name="Robb F.T."/>
            <person name="Ward N.L."/>
            <person name="Eisen J.A."/>
        </authorList>
    </citation>
    <scope>NUCLEOTIDE SEQUENCE [LARGE SCALE GENOMIC DNA]</scope>
    <source>
        <strain evidence="15 16">DSM 2178</strain>
    </source>
</reference>
<evidence type="ECO:0000256" key="6">
    <source>
        <dbReference type="ARBA" id="ARBA00022833"/>
    </source>
</evidence>
<dbReference type="SUPFAM" id="SSF56796">
    <property type="entry name" value="Dehydroquinate synthase-like"/>
    <property type="match status" value="1"/>
</dbReference>
<dbReference type="PANTHER" id="PTHR43622">
    <property type="entry name" value="3-DEHYDROQUINATE SYNTHASE"/>
    <property type="match status" value="1"/>
</dbReference>
<feature type="domain" description="3-dehydroquinate synthase C-terminal" evidence="14">
    <location>
        <begin position="181"/>
        <end position="324"/>
    </location>
</feature>
<dbReference type="AlphaFoldDB" id="A0A075WUQ1"/>
<keyword evidence="12" id="KW-0812">Transmembrane</keyword>
<evidence type="ECO:0000256" key="8">
    <source>
        <dbReference type="ARBA" id="ARBA00023239"/>
    </source>
</evidence>
<dbReference type="Gene3D" id="3.40.50.1970">
    <property type="match status" value="1"/>
</dbReference>
<evidence type="ECO:0000313" key="16">
    <source>
        <dbReference type="Proteomes" id="UP000028481"/>
    </source>
</evidence>
<dbReference type="GO" id="GO:0005737">
    <property type="term" value="C:cytoplasm"/>
    <property type="evidence" value="ECO:0007669"/>
    <property type="project" value="UniProtKB-SubCell"/>
</dbReference>
<evidence type="ECO:0000256" key="5">
    <source>
        <dbReference type="ARBA" id="ARBA00022741"/>
    </source>
</evidence>
<dbReference type="CDD" id="cd08195">
    <property type="entry name" value="DHQS"/>
    <property type="match status" value="1"/>
</dbReference>
<organism evidence="15 16">
    <name type="scientific">Thermodesulfobacterium commune DSM 2178</name>
    <dbReference type="NCBI Taxonomy" id="289377"/>
    <lineage>
        <taxon>Bacteria</taxon>
        <taxon>Pseudomonadati</taxon>
        <taxon>Thermodesulfobacteriota</taxon>
        <taxon>Thermodesulfobacteria</taxon>
        <taxon>Thermodesulfobacteriales</taxon>
        <taxon>Thermodesulfobacteriaceae</taxon>
        <taxon>Thermodesulfobacterium</taxon>
    </lineage>
</organism>
<dbReference type="GO" id="GO:0003856">
    <property type="term" value="F:3-dehydroquinate synthase activity"/>
    <property type="evidence" value="ECO:0007669"/>
    <property type="project" value="UniProtKB-UniRule"/>
</dbReference>
<dbReference type="EMBL" id="CP008796">
    <property type="protein sequence ID" value="AIH04601.1"/>
    <property type="molecule type" value="Genomic_DNA"/>
</dbReference>
<dbReference type="GO" id="GO:0009423">
    <property type="term" value="P:chorismate biosynthetic process"/>
    <property type="evidence" value="ECO:0007669"/>
    <property type="project" value="UniProtKB-UniRule"/>
</dbReference>
<dbReference type="EC" id="4.2.3.4" evidence="10 11"/>
<gene>
    <name evidence="10" type="primary">aroB</name>
    <name evidence="15" type="ORF">HL41_07970</name>
</gene>
<feature type="binding site" evidence="10">
    <location>
        <position position="263"/>
    </location>
    <ligand>
        <name>Zn(2+)</name>
        <dbReference type="ChEBI" id="CHEBI:29105"/>
    </ligand>
</feature>
<dbReference type="PaxDb" id="289377-HL41_07970"/>
<evidence type="ECO:0000256" key="7">
    <source>
        <dbReference type="ARBA" id="ARBA00023027"/>
    </source>
</evidence>
<dbReference type="RefSeq" id="WP_038060543.1">
    <property type="nucleotide sequence ID" value="NZ_CP008796.1"/>
</dbReference>
<dbReference type="PANTHER" id="PTHR43622:SF1">
    <property type="entry name" value="3-DEHYDROQUINATE SYNTHASE"/>
    <property type="match status" value="1"/>
</dbReference>
<feature type="binding site" evidence="10">
    <location>
        <position position="247"/>
    </location>
    <ligand>
        <name>Zn(2+)</name>
        <dbReference type="ChEBI" id="CHEBI:29105"/>
    </ligand>
</feature>
<evidence type="ECO:0000259" key="14">
    <source>
        <dbReference type="Pfam" id="PF24621"/>
    </source>
</evidence>
<comment type="function">
    <text evidence="3 10">Catalyzes the conversion of 3-deoxy-D-arabino-heptulosonate 7-phosphate (DAHP) to dehydroquinate (DHQ).</text>
</comment>
<feature type="binding site" evidence="10">
    <location>
        <position position="151"/>
    </location>
    <ligand>
        <name>NAD(+)</name>
        <dbReference type="ChEBI" id="CHEBI:57540"/>
    </ligand>
</feature>
<dbReference type="InterPro" id="IPR056179">
    <property type="entry name" value="DHQS_C"/>
</dbReference>
<evidence type="ECO:0000256" key="9">
    <source>
        <dbReference type="ARBA" id="ARBA00023285"/>
    </source>
</evidence>
<evidence type="ECO:0000256" key="1">
    <source>
        <dbReference type="ARBA" id="ARBA00001911"/>
    </source>
</evidence>
<comment type="catalytic activity">
    <reaction evidence="10">
        <text>7-phospho-2-dehydro-3-deoxy-D-arabino-heptonate = 3-dehydroquinate + phosphate</text>
        <dbReference type="Rhea" id="RHEA:21968"/>
        <dbReference type="ChEBI" id="CHEBI:32364"/>
        <dbReference type="ChEBI" id="CHEBI:43474"/>
        <dbReference type="ChEBI" id="CHEBI:58394"/>
        <dbReference type="EC" id="4.2.3.4"/>
    </reaction>
</comment>
<evidence type="ECO:0000256" key="12">
    <source>
        <dbReference type="SAM" id="Phobius"/>
    </source>
</evidence>
<keyword evidence="10" id="KW-0028">Amino-acid biosynthesis</keyword>
<comment type="cofactor">
    <cofactor evidence="1 10">
        <name>NAD(+)</name>
        <dbReference type="ChEBI" id="CHEBI:57540"/>
    </cofactor>
</comment>
<keyword evidence="4 10" id="KW-0479">Metal-binding</keyword>
<keyword evidence="6 10" id="KW-0862">Zinc</keyword>
<feature type="transmembrane region" description="Helical" evidence="12">
    <location>
        <begin position="98"/>
        <end position="119"/>
    </location>
</feature>
<keyword evidence="9 10" id="KW-0170">Cobalt</keyword>
<keyword evidence="5 10" id="KW-0547">Nucleotide-binding</keyword>
<dbReference type="InterPro" id="IPR030963">
    <property type="entry name" value="DHQ_synth_fam"/>
</dbReference>
<evidence type="ECO:0000256" key="4">
    <source>
        <dbReference type="ARBA" id="ARBA00022723"/>
    </source>
</evidence>
<dbReference type="OrthoDB" id="9806583at2"/>
<dbReference type="HAMAP" id="MF_00110">
    <property type="entry name" value="DHQ_synthase"/>
    <property type="match status" value="1"/>
</dbReference>
<keyword evidence="16" id="KW-1185">Reference proteome</keyword>
<feature type="binding site" evidence="10">
    <location>
        <position position="142"/>
    </location>
    <ligand>
        <name>NAD(+)</name>
        <dbReference type="ChEBI" id="CHEBI:57540"/>
    </ligand>
</feature>
<comment type="cofactor">
    <cofactor evidence="2">
        <name>Zn(2+)</name>
        <dbReference type="ChEBI" id="CHEBI:29105"/>
    </cofactor>
</comment>
<feature type="domain" description="3-dehydroquinate synthase N-terminal" evidence="13">
    <location>
        <begin position="68"/>
        <end position="179"/>
    </location>
</feature>
<proteinExistence type="inferred from homology"/>
<keyword evidence="10" id="KW-0963">Cytoplasm</keyword>
<comment type="pathway">
    <text evidence="10">Metabolic intermediate biosynthesis; chorismate biosynthesis; chorismate from D-erythrose 4-phosphate and phosphoenolpyruvate: step 2/7.</text>
</comment>
<keyword evidence="10" id="KW-0057">Aromatic amino acid biosynthesis</keyword>
<comment type="similarity">
    <text evidence="10">Belongs to the sugar phosphate cyclases superfamily. Dehydroquinate synthase family.</text>
</comment>
<dbReference type="GO" id="GO:0008652">
    <property type="term" value="P:amino acid biosynthetic process"/>
    <property type="evidence" value="ECO:0007669"/>
    <property type="project" value="UniProtKB-KW"/>
</dbReference>
<dbReference type="InterPro" id="IPR050071">
    <property type="entry name" value="Dehydroquinate_synthase"/>
</dbReference>
<dbReference type="HOGENOM" id="CLU_001201_0_2_0"/>
<dbReference type="NCBIfam" id="TIGR01357">
    <property type="entry name" value="aroB"/>
    <property type="match status" value="1"/>
</dbReference>
<keyword evidence="7 10" id="KW-0520">NAD</keyword>
<dbReference type="Pfam" id="PF01761">
    <property type="entry name" value="DHQ_synthase"/>
    <property type="match status" value="1"/>
</dbReference>
<feature type="binding site" evidence="10">
    <location>
        <position position="184"/>
    </location>
    <ligand>
        <name>Zn(2+)</name>
        <dbReference type="ChEBI" id="CHEBI:29105"/>
    </ligand>
</feature>
<dbReference type="UniPathway" id="UPA00053">
    <property type="reaction ID" value="UER00085"/>
</dbReference>
<feature type="binding site" evidence="10">
    <location>
        <begin position="129"/>
        <end position="130"/>
    </location>
    <ligand>
        <name>NAD(+)</name>
        <dbReference type="ChEBI" id="CHEBI:57540"/>
    </ligand>
</feature>